<evidence type="ECO:0000313" key="3">
    <source>
        <dbReference type="Proteomes" id="UP000316726"/>
    </source>
</evidence>
<sequence length="296" mass="34131">MKPEKTKSLFWKSFDHPNMVDRADPRNPMKGQKNGWLAKRGRLLKNWKNRYFVLNEKKLTYYSNAGEVTSKRGSVDLGDSTSLVLSKCEDNFIIYVKTPGRVLQIKSTEEKETKSWYDSLKAAITKRAQPKTSLTNKTNFPGEVLLSGFMGKSKVMGTEELSEEWLQHSTRWTTFTWRYFVLCAEELGEDETAFSVSYYTDETCRTQRGRLVIGTDATSAFQSTKVPWKNYAVEDLKFEPPIFLTLSCKDWRVVLCPRTDEDGVQWRTAFDTTIHCLKVQEADVLPCSTTAEMIWE</sequence>
<dbReference type="GO" id="GO:0005886">
    <property type="term" value="C:plasma membrane"/>
    <property type="evidence" value="ECO:0007669"/>
    <property type="project" value="TreeGrafter"/>
</dbReference>
<evidence type="ECO:0000313" key="2">
    <source>
        <dbReference type="EMBL" id="QDZ19446.1"/>
    </source>
</evidence>
<dbReference type="InterPro" id="IPR001849">
    <property type="entry name" value="PH_domain"/>
</dbReference>
<dbReference type="Pfam" id="PF00169">
    <property type="entry name" value="PH"/>
    <property type="match status" value="1"/>
</dbReference>
<name>A0A5B8MG69_9CHLO</name>
<keyword evidence="3" id="KW-1185">Reference proteome</keyword>
<feature type="domain" description="PH" evidence="1">
    <location>
        <begin position="30"/>
        <end position="125"/>
    </location>
</feature>
<dbReference type="STRING" id="1764295.A0A5B8MG69"/>
<dbReference type="GO" id="GO:0030036">
    <property type="term" value="P:actin cytoskeleton organization"/>
    <property type="evidence" value="ECO:0007669"/>
    <property type="project" value="TreeGrafter"/>
</dbReference>
<dbReference type="InterPro" id="IPR037370">
    <property type="entry name" value="Pleckstrin"/>
</dbReference>
<reference evidence="2 3" key="1">
    <citation type="submission" date="2018-07" db="EMBL/GenBank/DDBJ databases">
        <title>The complete nuclear genome of the prasinophyte Chloropicon primus (CCMP1205).</title>
        <authorList>
            <person name="Pombert J.-F."/>
            <person name="Otis C."/>
            <person name="Turmel M."/>
            <person name="Lemieux C."/>
        </authorList>
    </citation>
    <scope>NUCLEOTIDE SEQUENCE [LARGE SCALE GENOMIC DNA]</scope>
    <source>
        <strain evidence="2 3">CCMP1205</strain>
    </source>
</reference>
<dbReference type="PANTHER" id="PTHR12092:SF16">
    <property type="entry name" value="PH DOMAIN-CONTAINING PROTEIN"/>
    <property type="match status" value="1"/>
</dbReference>
<dbReference type="PANTHER" id="PTHR12092">
    <property type="entry name" value="PLECKSTRIN"/>
    <property type="match status" value="1"/>
</dbReference>
<dbReference type="OrthoDB" id="74314at2759"/>
<dbReference type="SUPFAM" id="SSF50729">
    <property type="entry name" value="PH domain-like"/>
    <property type="match status" value="1"/>
</dbReference>
<proteinExistence type="predicted"/>
<dbReference type="AlphaFoldDB" id="A0A5B8MG69"/>
<organism evidence="2 3">
    <name type="scientific">Chloropicon primus</name>
    <dbReference type="NCBI Taxonomy" id="1764295"/>
    <lineage>
        <taxon>Eukaryota</taxon>
        <taxon>Viridiplantae</taxon>
        <taxon>Chlorophyta</taxon>
        <taxon>Chloropicophyceae</taxon>
        <taxon>Chloropicales</taxon>
        <taxon>Chloropicaceae</taxon>
        <taxon>Chloropicon</taxon>
    </lineage>
</organism>
<protein>
    <recommendedName>
        <fullName evidence="1">PH domain-containing protein</fullName>
    </recommendedName>
</protein>
<evidence type="ECO:0000259" key="1">
    <source>
        <dbReference type="PROSITE" id="PS50003"/>
    </source>
</evidence>
<dbReference type="Proteomes" id="UP000316726">
    <property type="component" value="Chromosome 2"/>
</dbReference>
<gene>
    <name evidence="2" type="ORF">A3770_02p19640</name>
</gene>
<dbReference type="PROSITE" id="PS50003">
    <property type="entry name" value="PH_DOMAIN"/>
    <property type="match status" value="1"/>
</dbReference>
<dbReference type="FunFam" id="2.30.29.30:FF:000286">
    <property type="entry name" value="PH-protein kinase domain containing protein"/>
    <property type="match status" value="1"/>
</dbReference>
<dbReference type="Gene3D" id="2.30.29.30">
    <property type="entry name" value="Pleckstrin-homology domain (PH domain)/Phosphotyrosine-binding domain (PTB)"/>
    <property type="match status" value="1"/>
</dbReference>
<accession>A0A5B8MG69</accession>
<dbReference type="SMART" id="SM00233">
    <property type="entry name" value="PH"/>
    <property type="match status" value="2"/>
</dbReference>
<dbReference type="InterPro" id="IPR011993">
    <property type="entry name" value="PH-like_dom_sf"/>
</dbReference>
<dbReference type="EMBL" id="CP031035">
    <property type="protein sequence ID" value="QDZ19446.1"/>
    <property type="molecule type" value="Genomic_DNA"/>
</dbReference>